<keyword evidence="3" id="KW-0862">Zinc</keyword>
<gene>
    <name evidence="6" type="ORF">EJ04DRAFT_506380</name>
</gene>
<evidence type="ECO:0000259" key="5">
    <source>
        <dbReference type="PROSITE" id="PS51891"/>
    </source>
</evidence>
<comment type="similarity">
    <text evidence="1">Belongs to the Gfa family.</text>
</comment>
<dbReference type="OrthoDB" id="5422068at2759"/>
<dbReference type="GO" id="GO:0016846">
    <property type="term" value="F:carbon-sulfur lyase activity"/>
    <property type="evidence" value="ECO:0007669"/>
    <property type="project" value="InterPro"/>
</dbReference>
<dbReference type="PANTHER" id="PTHR33337:SF40">
    <property type="entry name" value="CENP-V_GFA DOMAIN-CONTAINING PROTEIN-RELATED"/>
    <property type="match status" value="1"/>
</dbReference>
<keyword evidence="7" id="KW-1185">Reference proteome</keyword>
<dbReference type="InterPro" id="IPR006913">
    <property type="entry name" value="CENP-V/GFA"/>
</dbReference>
<dbReference type="PANTHER" id="PTHR33337">
    <property type="entry name" value="GFA DOMAIN-CONTAINING PROTEIN"/>
    <property type="match status" value="1"/>
</dbReference>
<evidence type="ECO:0000256" key="1">
    <source>
        <dbReference type="ARBA" id="ARBA00005495"/>
    </source>
</evidence>
<accession>A0A9P4QGU3</accession>
<dbReference type="Gene3D" id="3.90.1590.10">
    <property type="entry name" value="glutathione-dependent formaldehyde- activating enzyme (gfa)"/>
    <property type="match status" value="2"/>
</dbReference>
<evidence type="ECO:0000313" key="6">
    <source>
        <dbReference type="EMBL" id="KAF2727023.1"/>
    </source>
</evidence>
<dbReference type="AlphaFoldDB" id="A0A9P4QGU3"/>
<dbReference type="GO" id="GO:0046872">
    <property type="term" value="F:metal ion binding"/>
    <property type="evidence" value="ECO:0007669"/>
    <property type="project" value="UniProtKB-KW"/>
</dbReference>
<keyword evidence="2" id="KW-0479">Metal-binding</keyword>
<feature type="domain" description="CENP-V/GFA" evidence="5">
    <location>
        <begin position="10"/>
        <end position="135"/>
    </location>
</feature>
<evidence type="ECO:0000256" key="4">
    <source>
        <dbReference type="ARBA" id="ARBA00023239"/>
    </source>
</evidence>
<name>A0A9P4QGU3_9PLEO</name>
<reference evidence="6" key="1">
    <citation type="journal article" date="2020" name="Stud. Mycol.">
        <title>101 Dothideomycetes genomes: a test case for predicting lifestyles and emergence of pathogens.</title>
        <authorList>
            <person name="Haridas S."/>
            <person name="Albert R."/>
            <person name="Binder M."/>
            <person name="Bloem J."/>
            <person name="Labutti K."/>
            <person name="Salamov A."/>
            <person name="Andreopoulos B."/>
            <person name="Baker S."/>
            <person name="Barry K."/>
            <person name="Bills G."/>
            <person name="Bluhm B."/>
            <person name="Cannon C."/>
            <person name="Castanera R."/>
            <person name="Culley D."/>
            <person name="Daum C."/>
            <person name="Ezra D."/>
            <person name="Gonzalez J."/>
            <person name="Henrissat B."/>
            <person name="Kuo A."/>
            <person name="Liang C."/>
            <person name="Lipzen A."/>
            <person name="Lutzoni F."/>
            <person name="Magnuson J."/>
            <person name="Mondo S."/>
            <person name="Nolan M."/>
            <person name="Ohm R."/>
            <person name="Pangilinan J."/>
            <person name="Park H.-J."/>
            <person name="Ramirez L."/>
            <person name="Alfaro M."/>
            <person name="Sun H."/>
            <person name="Tritt A."/>
            <person name="Yoshinaga Y."/>
            <person name="Zwiers L.-H."/>
            <person name="Turgeon B."/>
            <person name="Goodwin S."/>
            <person name="Spatafora J."/>
            <person name="Crous P."/>
            <person name="Grigoriev I."/>
        </authorList>
    </citation>
    <scope>NUCLEOTIDE SEQUENCE</scope>
    <source>
        <strain evidence="6">CBS 125425</strain>
    </source>
</reference>
<evidence type="ECO:0000256" key="3">
    <source>
        <dbReference type="ARBA" id="ARBA00022833"/>
    </source>
</evidence>
<dbReference type="InterPro" id="IPR011057">
    <property type="entry name" value="Mss4-like_sf"/>
</dbReference>
<dbReference type="EMBL" id="ML996362">
    <property type="protein sequence ID" value="KAF2727023.1"/>
    <property type="molecule type" value="Genomic_DNA"/>
</dbReference>
<dbReference type="Pfam" id="PF04828">
    <property type="entry name" value="GFA"/>
    <property type="match status" value="2"/>
</dbReference>
<dbReference type="Proteomes" id="UP000799444">
    <property type="component" value="Unassembled WGS sequence"/>
</dbReference>
<keyword evidence="4" id="KW-0456">Lyase</keyword>
<proteinExistence type="inferred from homology"/>
<evidence type="ECO:0000256" key="2">
    <source>
        <dbReference type="ARBA" id="ARBA00022723"/>
    </source>
</evidence>
<sequence>MASSEDATTLTARCLCNAHVYSTKVPNSNLPLKASACHCNSCRHNLGTLYHIGTPWPEPYANVDTSSLKTYSFTPNYNIRFCGTCSTPMFFEGAKEPHFLQVLTGTIDNVPGDIIKITRNIFIGDTLDGGASPWLRNPNADGTPVPRFLLRTEELPSDWPTAVPAQKPSNTVPIRCHCRGIDFLLHRADFSHTQPQDMPWYVDATTQKLRSGFCACDSCRLFTGTDMYNYFFASLAHMTLSDSTTRLPASQAALKAAVDAGDAGLGTLAYYASSGPVQRYFCRRCSARVFYVHDDRDEVVDVAVGLLEAGEGARAEGWVAWGGGGVSAKGDVQGGWREGFVGRLERGSRAWGKGGDVES</sequence>
<comment type="caution">
    <text evidence="6">The sequence shown here is derived from an EMBL/GenBank/DDBJ whole genome shotgun (WGS) entry which is preliminary data.</text>
</comment>
<evidence type="ECO:0000313" key="7">
    <source>
        <dbReference type="Proteomes" id="UP000799444"/>
    </source>
</evidence>
<organism evidence="6 7">
    <name type="scientific">Polyplosphaeria fusca</name>
    <dbReference type="NCBI Taxonomy" id="682080"/>
    <lineage>
        <taxon>Eukaryota</taxon>
        <taxon>Fungi</taxon>
        <taxon>Dikarya</taxon>
        <taxon>Ascomycota</taxon>
        <taxon>Pezizomycotina</taxon>
        <taxon>Dothideomycetes</taxon>
        <taxon>Pleosporomycetidae</taxon>
        <taxon>Pleosporales</taxon>
        <taxon>Tetraplosphaeriaceae</taxon>
        <taxon>Polyplosphaeria</taxon>
    </lineage>
</organism>
<dbReference type="PROSITE" id="PS51891">
    <property type="entry name" value="CENP_V_GFA"/>
    <property type="match status" value="1"/>
</dbReference>
<dbReference type="SUPFAM" id="SSF51316">
    <property type="entry name" value="Mss4-like"/>
    <property type="match status" value="2"/>
</dbReference>
<protein>
    <recommendedName>
        <fullName evidence="5">CENP-V/GFA domain-containing protein</fullName>
    </recommendedName>
</protein>